<dbReference type="HOGENOM" id="CLU_022072_1_0_9"/>
<reference evidence="13" key="1">
    <citation type="submission" date="2007-10" db="EMBL/GenBank/DDBJ databases">
        <title>Complete sequence of chromosome of Desulforudis audaxviator MP104C.</title>
        <authorList>
            <person name="Copeland A."/>
            <person name="Lucas S."/>
            <person name="Lapidus A."/>
            <person name="Barry K."/>
            <person name="Glavina del Rio T."/>
            <person name="Dalin E."/>
            <person name="Tice H."/>
            <person name="Bruce D."/>
            <person name="Pitluck S."/>
            <person name="Lowry S.R."/>
            <person name="Larimer F."/>
            <person name="Land M.L."/>
            <person name="Hauser L."/>
            <person name="Kyrpides N."/>
            <person name="Ivanova N.N."/>
            <person name="Richardson P."/>
        </authorList>
    </citation>
    <scope>NUCLEOTIDE SEQUENCE [LARGE SCALE GENOMIC DNA]</scope>
    <source>
        <strain evidence="13">MP104C</strain>
    </source>
</reference>
<dbReference type="SUPFAM" id="SSF51445">
    <property type="entry name" value="(Trans)glycosidases"/>
    <property type="match status" value="1"/>
</dbReference>
<dbReference type="PANTHER" id="PTHR32438:SF5">
    <property type="entry name" value="4-ALPHA-GLUCANOTRANSFERASE DPE1, CHLOROPLASTIC_AMYLOPLASTIC"/>
    <property type="match status" value="1"/>
</dbReference>
<dbReference type="CAZy" id="GH77">
    <property type="family name" value="Glycoside Hydrolase Family 77"/>
</dbReference>
<evidence type="ECO:0000256" key="1">
    <source>
        <dbReference type="ARBA" id="ARBA00000439"/>
    </source>
</evidence>
<dbReference type="RefSeq" id="WP_012301965.1">
    <property type="nucleotide sequence ID" value="NC_010424.1"/>
</dbReference>
<dbReference type="eggNOG" id="COG1640">
    <property type="taxonomic scope" value="Bacteria"/>
</dbReference>
<dbReference type="KEGG" id="dau:Daud_0866"/>
<feature type="domain" description="MalQ N-terminal beta-sandwich" evidence="11">
    <location>
        <begin position="78"/>
        <end position="172"/>
    </location>
</feature>
<reference evidence="12 13" key="2">
    <citation type="journal article" date="2008" name="Science">
        <title>Environmental genomics reveals a single-species ecosystem deep within Earth.</title>
        <authorList>
            <person name="Chivian D."/>
            <person name="Brodie E.L."/>
            <person name="Alm E.J."/>
            <person name="Culley D.E."/>
            <person name="Dehal P.S."/>
            <person name="Desantis T.Z."/>
            <person name="Gihring T.M."/>
            <person name="Lapidus A."/>
            <person name="Lin L.H."/>
            <person name="Lowry S.R."/>
            <person name="Moser D.P."/>
            <person name="Richardson P.M."/>
            <person name="Southam G."/>
            <person name="Wanger G."/>
            <person name="Pratt L.M."/>
            <person name="Andersen G.L."/>
            <person name="Hazen T.C."/>
            <person name="Brockman F.J."/>
            <person name="Arkin A.P."/>
            <person name="Onstott T.C."/>
        </authorList>
    </citation>
    <scope>NUCLEOTIDE SEQUENCE [LARGE SCALE GENOMIC DNA]</scope>
    <source>
        <strain evidence="12 13">MP104C</strain>
    </source>
</reference>
<evidence type="ECO:0000313" key="13">
    <source>
        <dbReference type="Proteomes" id="UP000008544"/>
    </source>
</evidence>
<dbReference type="Gene3D" id="3.20.20.80">
    <property type="entry name" value="Glycosidases"/>
    <property type="match status" value="1"/>
</dbReference>
<dbReference type="Proteomes" id="UP000008544">
    <property type="component" value="Chromosome"/>
</dbReference>
<evidence type="ECO:0000256" key="3">
    <source>
        <dbReference type="ARBA" id="ARBA00012560"/>
    </source>
</evidence>
<organism evidence="12 13">
    <name type="scientific">Desulforudis audaxviator (strain MP104C)</name>
    <dbReference type="NCBI Taxonomy" id="477974"/>
    <lineage>
        <taxon>Bacteria</taxon>
        <taxon>Bacillati</taxon>
        <taxon>Bacillota</taxon>
        <taxon>Clostridia</taxon>
        <taxon>Thermoanaerobacterales</taxon>
        <taxon>Candidatus Desulforudaceae</taxon>
        <taxon>Candidatus Desulforudis</taxon>
    </lineage>
</organism>
<dbReference type="NCBIfam" id="TIGR00217">
    <property type="entry name" value="malQ"/>
    <property type="match status" value="1"/>
</dbReference>
<comment type="similarity">
    <text evidence="2 10">Belongs to the disproportionating enzyme family.</text>
</comment>
<proteinExistence type="inferred from homology"/>
<evidence type="ECO:0000256" key="5">
    <source>
        <dbReference type="ARBA" id="ARBA00022676"/>
    </source>
</evidence>
<evidence type="ECO:0000256" key="9">
    <source>
        <dbReference type="ARBA" id="ARBA00031501"/>
    </source>
</evidence>
<evidence type="ECO:0000256" key="10">
    <source>
        <dbReference type="RuleBase" id="RU361207"/>
    </source>
</evidence>
<keyword evidence="13" id="KW-1185">Reference proteome</keyword>
<dbReference type="InterPro" id="IPR017853">
    <property type="entry name" value="GH"/>
</dbReference>
<sequence length="687" mass="78128">MTADGENRHHEVRLLRRLAALHGVQTGYHGVTGRYEEARPEALLAVLAALGAPVNGFPDLRDAMRERRQAVWRRCCEPVVVGWTGEHIQMHLRLPVRGSAGPFHWRLELEGGEVRHWSGDLDRLRILKNAAVAGVDYVIRQFVLPPGLPWGYHRLTLVLPTGVWETLVIVAPREAYLPPDGVTGRTWGVFLPLYALHSERTWGAGDLGALEDLLGWVRASGGSLVGTLPLLPAFLDEPFDPSPYAPVSRLFWNEFYLDVGRIPELESCPAARELIESPVFREEIEDLRAAPLVDYRRGMAARRRVFELLARCCFSGGSDRQVALWRWVKAHPAVRDYARFRAVAERQRAGWPAWPERMRDSALREGDYDPEAERYHLYVQWLAHEQFEALSARTRKPGSGLYLDLPLGVHGGGYDTWRERDAFALDASGGAPPDAFFTEGQEWGFPPLHPERIREQGYHYYIASLRHHLRHAGVLRIDHVMGLHRLFWVPRGLGAQNGVYVRYRAREFYAVLALESHRYRTLIVGEDLGVVPGYVRKAMARHRVQRMYVLPFEHTPESRRRFNAVPADSLAALNTHDMPPFAGDWFQKENVEQVALCLSLHHQGWLVVPPDEPGAVLQACLANLAASRARILLVNLEDLWLEKRPQNVPGTGVERGNWRRKARYSFEEFSREPGILEILGEINALRK</sequence>
<accession>B1I330</accession>
<dbReference type="STRING" id="477974.Daud_0866"/>
<dbReference type="EC" id="2.4.1.25" evidence="3 10"/>
<evidence type="ECO:0000256" key="8">
    <source>
        <dbReference type="ARBA" id="ARBA00031423"/>
    </source>
</evidence>
<protein>
    <recommendedName>
        <fullName evidence="4 10">4-alpha-glucanotransferase</fullName>
        <ecNumber evidence="3 10">2.4.1.25</ecNumber>
    </recommendedName>
    <alternativeName>
        <fullName evidence="8 10">Amylomaltase</fullName>
    </alternativeName>
    <alternativeName>
        <fullName evidence="9 10">Disproportionating enzyme</fullName>
    </alternativeName>
</protein>
<keyword evidence="5 10" id="KW-0328">Glycosyltransferase</keyword>
<evidence type="ECO:0000256" key="4">
    <source>
        <dbReference type="ARBA" id="ARBA00020295"/>
    </source>
</evidence>
<dbReference type="InterPro" id="IPR048458">
    <property type="entry name" value="MalQ_N"/>
</dbReference>
<gene>
    <name evidence="12" type="ordered locus">Daud_0866</name>
</gene>
<dbReference type="GO" id="GO:0005975">
    <property type="term" value="P:carbohydrate metabolic process"/>
    <property type="evidence" value="ECO:0007669"/>
    <property type="project" value="InterPro"/>
</dbReference>
<dbReference type="GO" id="GO:0004134">
    <property type="term" value="F:4-alpha-glucanotransferase activity"/>
    <property type="evidence" value="ECO:0007669"/>
    <property type="project" value="UniProtKB-EC"/>
</dbReference>
<keyword evidence="6 10" id="KW-0808">Transferase</keyword>
<evidence type="ECO:0000256" key="2">
    <source>
        <dbReference type="ARBA" id="ARBA00005684"/>
    </source>
</evidence>
<dbReference type="PANTHER" id="PTHR32438">
    <property type="entry name" value="4-ALPHA-GLUCANOTRANSFERASE DPE1, CHLOROPLASTIC/AMYLOPLASTIC"/>
    <property type="match status" value="1"/>
</dbReference>
<evidence type="ECO:0000259" key="11">
    <source>
        <dbReference type="Pfam" id="PF21226"/>
    </source>
</evidence>
<dbReference type="Pfam" id="PF21226">
    <property type="entry name" value="MalQ_N"/>
    <property type="match status" value="1"/>
</dbReference>
<dbReference type="Pfam" id="PF02446">
    <property type="entry name" value="Glyco_hydro_77"/>
    <property type="match status" value="1"/>
</dbReference>
<evidence type="ECO:0000313" key="12">
    <source>
        <dbReference type="EMBL" id="ACA59379.1"/>
    </source>
</evidence>
<comment type="catalytic activity">
    <reaction evidence="1 10">
        <text>Transfers a segment of a (1-&gt;4)-alpha-D-glucan to a new position in an acceptor, which may be glucose or a (1-&gt;4)-alpha-D-glucan.</text>
        <dbReference type="EC" id="2.4.1.25"/>
    </reaction>
</comment>
<dbReference type="InterPro" id="IPR003385">
    <property type="entry name" value="Glyco_hydro_77"/>
</dbReference>
<dbReference type="EMBL" id="CP000860">
    <property type="protein sequence ID" value="ACA59379.1"/>
    <property type="molecule type" value="Genomic_DNA"/>
</dbReference>
<evidence type="ECO:0000256" key="6">
    <source>
        <dbReference type="ARBA" id="ARBA00022679"/>
    </source>
</evidence>
<keyword evidence="7 10" id="KW-0119">Carbohydrate metabolism</keyword>
<dbReference type="OrthoDB" id="9811841at2"/>
<dbReference type="AlphaFoldDB" id="B1I330"/>
<name>B1I330_DESAP</name>
<evidence type="ECO:0000256" key="7">
    <source>
        <dbReference type="ARBA" id="ARBA00023277"/>
    </source>
</evidence>